<reference evidence="2 3" key="1">
    <citation type="submission" date="2020-05" db="EMBL/GenBank/DDBJ databases">
        <title>DNA-SIP metagenomic assembled genomes.</title>
        <authorList>
            <person name="Yu J."/>
        </authorList>
    </citation>
    <scope>NUCLEOTIDE SEQUENCE [LARGE SCALE GENOMIC DNA]</scope>
    <source>
        <strain evidence="2">Bin5.27</strain>
    </source>
</reference>
<accession>A0A850CBK4</accession>
<dbReference type="EMBL" id="JABFXE010000451">
    <property type="protein sequence ID" value="NUQ88920.1"/>
    <property type="molecule type" value="Genomic_DNA"/>
</dbReference>
<dbReference type="Gene3D" id="3.40.50.1950">
    <property type="entry name" value="Flavin prenyltransferase-like"/>
    <property type="match status" value="1"/>
</dbReference>
<dbReference type="InterPro" id="IPR036551">
    <property type="entry name" value="Flavin_trans-like"/>
</dbReference>
<dbReference type="AlphaFoldDB" id="A0A850CBK4"/>
<sequence length="180" mass="18474">MKTLYIGVCGAGPASQVGELVKLAQADGWGCWIILSPAAVPMVDVQMLEAVSGHPVRSAHRAPGTPGRTPRPKADALIIAPASANTIAKLGAGIADTYLLDVATEMIGLGVPTVILPFVNLALAARRPVQRAVEDLRAEGVAVLLGEGGFVPHPPGTGGDRIDVFPWGAALAAVSQCYPE</sequence>
<protein>
    <submittedName>
        <fullName evidence="2">Flavoprotein</fullName>
    </submittedName>
</protein>
<evidence type="ECO:0000313" key="2">
    <source>
        <dbReference type="EMBL" id="NUQ88920.1"/>
    </source>
</evidence>
<proteinExistence type="predicted"/>
<dbReference type="GO" id="GO:0003824">
    <property type="term" value="F:catalytic activity"/>
    <property type="evidence" value="ECO:0007669"/>
    <property type="project" value="InterPro"/>
</dbReference>
<feature type="domain" description="Flavoprotein" evidence="1">
    <location>
        <begin position="3"/>
        <end position="117"/>
    </location>
</feature>
<dbReference type="Pfam" id="PF02441">
    <property type="entry name" value="Flavoprotein"/>
    <property type="match status" value="1"/>
</dbReference>
<comment type="caution">
    <text evidence="2">The sequence shown here is derived from an EMBL/GenBank/DDBJ whole genome shotgun (WGS) entry which is preliminary data.</text>
</comment>
<evidence type="ECO:0000313" key="3">
    <source>
        <dbReference type="Proteomes" id="UP000574690"/>
    </source>
</evidence>
<organism evidence="2 3">
    <name type="scientific">Glycomyces artemisiae</name>
    <dbReference type="NCBI Taxonomy" id="1076443"/>
    <lineage>
        <taxon>Bacteria</taxon>
        <taxon>Bacillati</taxon>
        <taxon>Actinomycetota</taxon>
        <taxon>Actinomycetes</taxon>
        <taxon>Glycomycetales</taxon>
        <taxon>Glycomycetaceae</taxon>
        <taxon>Glycomyces</taxon>
    </lineage>
</organism>
<dbReference type="Proteomes" id="UP000574690">
    <property type="component" value="Unassembled WGS sequence"/>
</dbReference>
<gene>
    <name evidence="2" type="ORF">HOQ43_10710</name>
</gene>
<evidence type="ECO:0000259" key="1">
    <source>
        <dbReference type="Pfam" id="PF02441"/>
    </source>
</evidence>
<dbReference type="InterPro" id="IPR003382">
    <property type="entry name" value="Flavoprotein"/>
</dbReference>
<dbReference type="SUPFAM" id="SSF52507">
    <property type="entry name" value="Homo-oligomeric flavin-containing Cys decarboxylases, HFCD"/>
    <property type="match status" value="1"/>
</dbReference>
<name>A0A850CBK4_9ACTN</name>